<proteinExistence type="predicted"/>
<dbReference type="AlphaFoldDB" id="A0AA36BDN5"/>
<dbReference type="EMBL" id="OX597826">
    <property type="protein sequence ID" value="CAI9732174.1"/>
    <property type="molecule type" value="Genomic_DNA"/>
</dbReference>
<keyword evidence="2" id="KW-1185">Reference proteome</keyword>
<organism evidence="1 2">
    <name type="scientific">Octopus vulgaris</name>
    <name type="common">Common octopus</name>
    <dbReference type="NCBI Taxonomy" id="6645"/>
    <lineage>
        <taxon>Eukaryota</taxon>
        <taxon>Metazoa</taxon>
        <taxon>Spiralia</taxon>
        <taxon>Lophotrochozoa</taxon>
        <taxon>Mollusca</taxon>
        <taxon>Cephalopoda</taxon>
        <taxon>Coleoidea</taxon>
        <taxon>Octopodiformes</taxon>
        <taxon>Octopoda</taxon>
        <taxon>Incirrata</taxon>
        <taxon>Octopodidae</taxon>
        <taxon>Octopus</taxon>
    </lineage>
</organism>
<gene>
    <name evidence="1" type="ORF">OCTVUL_1B006802</name>
</gene>
<protein>
    <submittedName>
        <fullName evidence="1">Uncharacterized protein</fullName>
    </submittedName>
</protein>
<dbReference type="Proteomes" id="UP001162480">
    <property type="component" value="Chromosome 13"/>
</dbReference>
<name>A0AA36BDN5_OCTVU</name>
<evidence type="ECO:0000313" key="1">
    <source>
        <dbReference type="EMBL" id="CAI9732174.1"/>
    </source>
</evidence>
<evidence type="ECO:0000313" key="2">
    <source>
        <dbReference type="Proteomes" id="UP001162480"/>
    </source>
</evidence>
<sequence length="103" mass="11923">MRSSFFLSLTHAHQALIYKNFALFFMRRGYPFTFVRTALARARQFNRTTALSSSPHRPPNHISSPILCHPPAFPFERIPYGPYSSKTKSHHLPYFTQLTLALL</sequence>
<reference evidence="1" key="1">
    <citation type="submission" date="2023-08" db="EMBL/GenBank/DDBJ databases">
        <authorList>
            <person name="Alioto T."/>
            <person name="Alioto T."/>
            <person name="Gomez Garrido J."/>
        </authorList>
    </citation>
    <scope>NUCLEOTIDE SEQUENCE</scope>
</reference>
<accession>A0AA36BDN5</accession>